<gene>
    <name evidence="2" type="ORF">AAEO58_04960</name>
</gene>
<keyword evidence="1" id="KW-1133">Transmembrane helix</keyword>
<dbReference type="EMBL" id="JBBYHT010000002">
    <property type="protein sequence ID" value="MEL1247387.1"/>
    <property type="molecule type" value="Genomic_DNA"/>
</dbReference>
<accession>A0ABU9I6G1</accession>
<keyword evidence="1" id="KW-0472">Membrane</keyword>
<evidence type="ECO:0000313" key="2">
    <source>
        <dbReference type="EMBL" id="MEL1247387.1"/>
    </source>
</evidence>
<keyword evidence="1" id="KW-0812">Transmembrane</keyword>
<dbReference type="Proteomes" id="UP001393056">
    <property type="component" value="Unassembled WGS sequence"/>
</dbReference>
<evidence type="ECO:0008006" key="4">
    <source>
        <dbReference type="Google" id="ProtNLM"/>
    </source>
</evidence>
<organism evidence="2 3">
    <name type="scientific">Flavobacterium helocola</name>
    <dbReference type="NCBI Taxonomy" id="3139139"/>
    <lineage>
        <taxon>Bacteria</taxon>
        <taxon>Pseudomonadati</taxon>
        <taxon>Bacteroidota</taxon>
        <taxon>Flavobacteriia</taxon>
        <taxon>Flavobacteriales</taxon>
        <taxon>Flavobacteriaceae</taxon>
        <taxon>Flavobacterium</taxon>
    </lineage>
</organism>
<proteinExistence type="predicted"/>
<sequence length="280" mass="32432">MSSDVFYFIGFVFAILILFILPKTKEIFEKNIPEVLGVSSAYFYLLADIKSDSFNLIILDYSWRDINSLLVFFGIALALLAVYLNFKIKSKFITNEELVSELEITNKKLEVIKKEYYKLCSDNLRIIFKSFFDLSNGCGRVSVYKYDGDVFKLLGRYSNNPLYNKKGRDSYPSNEGFIALGWANEIYEIYNIPQWTKNGKDYKNAIKELCNISDSTLKNIKMKSCSFFIYRLDNEDSRPPLGIVVVEQLQSSQIDHQNMNEIFSSNEQQLSFLIKSMKSI</sequence>
<feature type="transmembrane region" description="Helical" evidence="1">
    <location>
        <begin position="67"/>
        <end position="86"/>
    </location>
</feature>
<protein>
    <recommendedName>
        <fullName evidence="4">GAF domain-containing protein</fullName>
    </recommendedName>
</protein>
<dbReference type="RefSeq" id="WP_341682416.1">
    <property type="nucleotide sequence ID" value="NZ_JBBYHT010000002.1"/>
</dbReference>
<evidence type="ECO:0000313" key="3">
    <source>
        <dbReference type="Proteomes" id="UP001393056"/>
    </source>
</evidence>
<name>A0ABU9I6G1_9FLAO</name>
<evidence type="ECO:0000256" key="1">
    <source>
        <dbReference type="SAM" id="Phobius"/>
    </source>
</evidence>
<keyword evidence="3" id="KW-1185">Reference proteome</keyword>
<comment type="caution">
    <text evidence="2">The sequence shown here is derived from an EMBL/GenBank/DDBJ whole genome shotgun (WGS) entry which is preliminary data.</text>
</comment>
<feature type="transmembrane region" description="Helical" evidence="1">
    <location>
        <begin position="6"/>
        <end position="24"/>
    </location>
</feature>
<reference evidence="2 3" key="1">
    <citation type="submission" date="2024-04" db="EMBL/GenBank/DDBJ databases">
        <title>Flavobacterium sp. DGU41 16S ribosomal RNA gene Genome sequencing and assembly.</title>
        <authorList>
            <person name="Park S."/>
        </authorList>
    </citation>
    <scope>NUCLEOTIDE SEQUENCE [LARGE SCALE GENOMIC DNA]</scope>
    <source>
        <strain evidence="2 3">DGU41</strain>
    </source>
</reference>